<evidence type="ECO:0000313" key="1">
    <source>
        <dbReference type="EMBL" id="KAE8961799.1"/>
    </source>
</evidence>
<sequence length="94" mass="10264">MIVLTGQMTLEDAGIDFLGDRTDADNAEILALRVYYKHSARHHQHHGPSTASAATVVRYNAHCHAAYTNSAHLYSVPSLVESLVKPFTDLASSE</sequence>
<name>A0A6A3GXM7_9STRA</name>
<protein>
    <submittedName>
        <fullName evidence="1">Uncharacterized protein</fullName>
    </submittedName>
</protein>
<reference evidence="1 2" key="1">
    <citation type="submission" date="2018-09" db="EMBL/GenBank/DDBJ databases">
        <title>Genomic investigation of the strawberry pathogen Phytophthora fragariae indicates pathogenicity is determined by transcriptional variation in three key races.</title>
        <authorList>
            <person name="Adams T.M."/>
            <person name="Armitage A.D."/>
            <person name="Sobczyk M.K."/>
            <person name="Bates H.J."/>
            <person name="Dunwell J.M."/>
            <person name="Nellist C.F."/>
            <person name="Harrison R.J."/>
        </authorList>
    </citation>
    <scope>NUCLEOTIDE SEQUENCE [LARGE SCALE GENOMIC DNA]</scope>
    <source>
        <strain evidence="1 2">SCRP249</strain>
    </source>
</reference>
<dbReference type="EMBL" id="QXFV01006323">
    <property type="protein sequence ID" value="KAE8961799.1"/>
    <property type="molecule type" value="Genomic_DNA"/>
</dbReference>
<dbReference type="AlphaFoldDB" id="A0A6A3GXM7"/>
<gene>
    <name evidence="1" type="ORF">PR001_g29927</name>
</gene>
<accession>A0A6A3GXM7</accession>
<dbReference type="Proteomes" id="UP000429607">
    <property type="component" value="Unassembled WGS sequence"/>
</dbReference>
<comment type="caution">
    <text evidence="1">The sequence shown here is derived from an EMBL/GenBank/DDBJ whole genome shotgun (WGS) entry which is preliminary data.</text>
</comment>
<proteinExistence type="predicted"/>
<evidence type="ECO:0000313" key="2">
    <source>
        <dbReference type="Proteomes" id="UP000429607"/>
    </source>
</evidence>
<organism evidence="1 2">
    <name type="scientific">Phytophthora rubi</name>
    <dbReference type="NCBI Taxonomy" id="129364"/>
    <lineage>
        <taxon>Eukaryota</taxon>
        <taxon>Sar</taxon>
        <taxon>Stramenopiles</taxon>
        <taxon>Oomycota</taxon>
        <taxon>Peronosporomycetes</taxon>
        <taxon>Peronosporales</taxon>
        <taxon>Peronosporaceae</taxon>
        <taxon>Phytophthora</taxon>
    </lineage>
</organism>